<keyword evidence="3" id="KW-1185">Reference proteome</keyword>
<dbReference type="EMBL" id="JAHYIQ010000001">
    <property type="protein sequence ID" value="KAK1138133.1"/>
    <property type="molecule type" value="Genomic_DNA"/>
</dbReference>
<proteinExistence type="predicted"/>
<name>A0AA40GHX4_9HYME</name>
<reference evidence="2" key="1">
    <citation type="submission" date="2021-10" db="EMBL/GenBank/DDBJ databases">
        <title>Melipona bicolor Genome sequencing and assembly.</title>
        <authorList>
            <person name="Araujo N.S."/>
            <person name="Arias M.C."/>
        </authorList>
    </citation>
    <scope>NUCLEOTIDE SEQUENCE</scope>
    <source>
        <strain evidence="2">USP_2M_L1-L4_2017</strain>
        <tissue evidence="2">Whole body</tissue>
    </source>
</reference>
<keyword evidence="1" id="KW-0175">Coiled coil</keyword>
<protein>
    <submittedName>
        <fullName evidence="2">Uncharacterized protein</fullName>
    </submittedName>
</protein>
<comment type="caution">
    <text evidence="2">The sequence shown here is derived from an EMBL/GenBank/DDBJ whole genome shotgun (WGS) entry which is preliminary data.</text>
</comment>
<gene>
    <name evidence="2" type="ORF">K0M31_002617</name>
</gene>
<accession>A0AA40GHX4</accession>
<evidence type="ECO:0000313" key="3">
    <source>
        <dbReference type="Proteomes" id="UP001177670"/>
    </source>
</evidence>
<organism evidence="2 3">
    <name type="scientific">Melipona bicolor</name>
    <dbReference type="NCBI Taxonomy" id="60889"/>
    <lineage>
        <taxon>Eukaryota</taxon>
        <taxon>Metazoa</taxon>
        <taxon>Ecdysozoa</taxon>
        <taxon>Arthropoda</taxon>
        <taxon>Hexapoda</taxon>
        <taxon>Insecta</taxon>
        <taxon>Pterygota</taxon>
        <taxon>Neoptera</taxon>
        <taxon>Endopterygota</taxon>
        <taxon>Hymenoptera</taxon>
        <taxon>Apocrita</taxon>
        <taxon>Aculeata</taxon>
        <taxon>Apoidea</taxon>
        <taxon>Anthophila</taxon>
        <taxon>Apidae</taxon>
        <taxon>Melipona</taxon>
    </lineage>
</organism>
<evidence type="ECO:0000313" key="2">
    <source>
        <dbReference type="EMBL" id="KAK1138133.1"/>
    </source>
</evidence>
<sequence>MIESSEKIQDIYEELDNHADRINYLIKEFTELKEKICKQKRDRYYWKSHFSTLLTNIWAGQIKYLELYKKEIGLKNRISEVTNMVKLRQKELKDLSTKRMAYFTEQCDKYRIKNTTFANNILHAQKKYSNRNLNREIREFREEYQEMYNEMPMLARKLENLETLSDLNKLSSEEAEEISKVNLVLSSITKTNTSKLLQLTCVQNTLKKLENEIKQKKMTFSSFQK</sequence>
<dbReference type="AlphaFoldDB" id="A0AA40GHX4"/>
<dbReference type="Proteomes" id="UP001177670">
    <property type="component" value="Unassembled WGS sequence"/>
</dbReference>
<feature type="coiled-coil region" evidence="1">
    <location>
        <begin position="123"/>
        <end position="164"/>
    </location>
</feature>
<evidence type="ECO:0000256" key="1">
    <source>
        <dbReference type="SAM" id="Coils"/>
    </source>
</evidence>